<dbReference type="Pfam" id="PF25231">
    <property type="entry name" value="DUF7847"/>
    <property type="match status" value="1"/>
</dbReference>
<feature type="transmembrane region" description="Helical" evidence="1">
    <location>
        <begin position="23"/>
        <end position="43"/>
    </location>
</feature>
<accession>A0A1F7UT94</accession>
<gene>
    <name evidence="3" type="ORF">A3B21_03900</name>
</gene>
<reference evidence="3 4" key="1">
    <citation type="journal article" date="2016" name="Nat. Commun.">
        <title>Thousands of microbial genomes shed light on interconnected biogeochemical processes in an aquifer system.</title>
        <authorList>
            <person name="Anantharaman K."/>
            <person name="Brown C.T."/>
            <person name="Hug L.A."/>
            <person name="Sharon I."/>
            <person name="Castelle C.J."/>
            <person name="Probst A.J."/>
            <person name="Thomas B.C."/>
            <person name="Singh A."/>
            <person name="Wilkins M.J."/>
            <person name="Karaoz U."/>
            <person name="Brodie E.L."/>
            <person name="Williams K.H."/>
            <person name="Hubbard S.S."/>
            <person name="Banfield J.F."/>
        </authorList>
    </citation>
    <scope>NUCLEOTIDE SEQUENCE [LARGE SCALE GENOMIC DNA]</scope>
</reference>
<dbReference type="Proteomes" id="UP000176897">
    <property type="component" value="Unassembled WGS sequence"/>
</dbReference>
<feature type="transmembrane region" description="Helical" evidence="1">
    <location>
        <begin position="267"/>
        <end position="299"/>
    </location>
</feature>
<evidence type="ECO:0000259" key="2">
    <source>
        <dbReference type="Pfam" id="PF25231"/>
    </source>
</evidence>
<evidence type="ECO:0000256" key="1">
    <source>
        <dbReference type="SAM" id="Phobius"/>
    </source>
</evidence>
<keyword evidence="1" id="KW-0812">Transmembrane</keyword>
<evidence type="ECO:0000313" key="3">
    <source>
        <dbReference type="EMBL" id="OGL81485.1"/>
    </source>
</evidence>
<feature type="domain" description="DUF7847" evidence="2">
    <location>
        <begin position="73"/>
        <end position="300"/>
    </location>
</feature>
<keyword evidence="1" id="KW-0472">Membrane</keyword>
<name>A0A1F7UT94_9BACT</name>
<feature type="transmembrane region" description="Helical" evidence="1">
    <location>
        <begin position="131"/>
        <end position="152"/>
    </location>
</feature>
<comment type="caution">
    <text evidence="3">The sequence shown here is derived from an EMBL/GenBank/DDBJ whole genome shotgun (WGS) entry which is preliminary data.</text>
</comment>
<protein>
    <recommendedName>
        <fullName evidence="2">DUF7847 domain-containing protein</fullName>
    </recommendedName>
</protein>
<organism evidence="3 4">
    <name type="scientific">Candidatus Uhrbacteria bacterium RIFCSPLOWO2_01_FULL_47_24</name>
    <dbReference type="NCBI Taxonomy" id="1802401"/>
    <lineage>
        <taxon>Bacteria</taxon>
        <taxon>Candidatus Uhriibacteriota</taxon>
    </lineage>
</organism>
<sequence>MKEGTLYRHILGNAWKLTWRNRALWVLGLLSVFWGGIGAYQPFNRALENVGPTISERLIQGRGAGWIPQLSNFTPGSLATLAVFLLITLALLGGFIVLVTSARGGLIFALARRHENRPAQLRVALRRGAEVFWPLLGIGIITRLDIPLYIYLLNSIVSGPAAPAQLFLYVSVFVVVTVISIILGLLGIYASALVVLEGVPFLSALSQSIRLFARNWLVSLELALILYVINLLVGIAILAGLFAAGIPFVLLGLIFTSLKVPGGLMTVIIPAAILGILLLIVAGAIFVTFQYAAWVLLYLRIRETRAVAKIVRLTSRFAHILHRRIA</sequence>
<feature type="transmembrane region" description="Helical" evidence="1">
    <location>
        <begin position="222"/>
        <end position="255"/>
    </location>
</feature>
<dbReference type="InterPro" id="IPR057169">
    <property type="entry name" value="DUF7847"/>
</dbReference>
<keyword evidence="1" id="KW-1133">Transmembrane helix</keyword>
<feature type="transmembrane region" description="Helical" evidence="1">
    <location>
        <begin position="172"/>
        <end position="202"/>
    </location>
</feature>
<dbReference type="AlphaFoldDB" id="A0A1F7UT94"/>
<evidence type="ECO:0000313" key="4">
    <source>
        <dbReference type="Proteomes" id="UP000176897"/>
    </source>
</evidence>
<feature type="transmembrane region" description="Helical" evidence="1">
    <location>
        <begin position="78"/>
        <end position="111"/>
    </location>
</feature>
<dbReference type="EMBL" id="MGEJ01000005">
    <property type="protein sequence ID" value="OGL81485.1"/>
    <property type="molecule type" value="Genomic_DNA"/>
</dbReference>
<dbReference type="STRING" id="1802401.A3B21_03900"/>
<proteinExistence type="predicted"/>